<dbReference type="SUPFAM" id="SSF54909">
    <property type="entry name" value="Dimeric alpha+beta barrel"/>
    <property type="match status" value="1"/>
</dbReference>
<dbReference type="Gene3D" id="3.30.70.100">
    <property type="match status" value="1"/>
</dbReference>
<dbReference type="STRING" id="408074.SAMN05660909_04812"/>
<reference evidence="4" key="1">
    <citation type="submission" date="2016-10" db="EMBL/GenBank/DDBJ databases">
        <authorList>
            <person name="Varghese N."/>
            <person name="Submissions S."/>
        </authorList>
    </citation>
    <scope>NUCLEOTIDE SEQUENCE [LARGE SCALE GENOMIC DNA]</scope>
    <source>
        <strain evidence="4">DSM 23920</strain>
    </source>
</reference>
<protein>
    <submittedName>
        <fullName evidence="3">Stress responsive A/B Barrel Domain</fullName>
    </submittedName>
</protein>
<dbReference type="InterPro" id="IPR011008">
    <property type="entry name" value="Dimeric_a/b-barrel"/>
</dbReference>
<dbReference type="PROSITE" id="PS51318">
    <property type="entry name" value="TAT"/>
    <property type="match status" value="1"/>
</dbReference>
<dbReference type="SMART" id="SM00886">
    <property type="entry name" value="Dabb"/>
    <property type="match status" value="1"/>
</dbReference>
<dbReference type="InterPro" id="IPR006311">
    <property type="entry name" value="TAT_signal"/>
</dbReference>
<evidence type="ECO:0000256" key="1">
    <source>
        <dbReference type="SAM" id="SignalP"/>
    </source>
</evidence>
<evidence type="ECO:0000313" key="3">
    <source>
        <dbReference type="EMBL" id="SEB02675.1"/>
    </source>
</evidence>
<feature type="domain" description="Stress-response A/B barrel" evidence="2">
    <location>
        <begin position="37"/>
        <end position="133"/>
    </location>
</feature>
<dbReference type="EMBL" id="FNRL01000030">
    <property type="protein sequence ID" value="SEB02675.1"/>
    <property type="molecule type" value="Genomic_DNA"/>
</dbReference>
<proteinExistence type="predicted"/>
<dbReference type="OrthoDB" id="7189263at2"/>
<dbReference type="PROSITE" id="PS51502">
    <property type="entry name" value="S_R_A_B_BARREL"/>
    <property type="match status" value="1"/>
</dbReference>
<dbReference type="Pfam" id="PF07876">
    <property type="entry name" value="Dabb"/>
    <property type="match status" value="1"/>
</dbReference>
<dbReference type="InterPro" id="IPR013097">
    <property type="entry name" value="Dabb"/>
</dbReference>
<keyword evidence="4" id="KW-1185">Reference proteome</keyword>
<evidence type="ECO:0000313" key="4">
    <source>
        <dbReference type="Proteomes" id="UP000199656"/>
    </source>
</evidence>
<dbReference type="AlphaFoldDB" id="A0A1H4FZC7"/>
<keyword evidence="1" id="KW-0732">Signal</keyword>
<sequence>MSNTDRRKFLGTAAALAVGTTAAAAIPSNNMAKKYPIVHHVFFWLKNPDSKEDRDKLVEGVKTLAKIETVKDIQVGIVADTEKRDVVDKSWAVSELLFFNDLKGQAVYQDHPVHQEFIKNYSHLWDKVVVYDIANV</sequence>
<name>A0A1H4FZC7_9BACT</name>
<dbReference type="Proteomes" id="UP000199656">
    <property type="component" value="Unassembled WGS sequence"/>
</dbReference>
<accession>A0A1H4FZC7</accession>
<gene>
    <name evidence="3" type="ORF">SAMN05660909_04812</name>
</gene>
<feature type="chain" id="PRO_5011467817" evidence="1">
    <location>
        <begin position="25"/>
        <end position="136"/>
    </location>
</feature>
<organism evidence="3 4">
    <name type="scientific">Chitinophaga terrae</name>
    <name type="common">ex Kim and Jung 2007</name>
    <dbReference type="NCBI Taxonomy" id="408074"/>
    <lineage>
        <taxon>Bacteria</taxon>
        <taxon>Pseudomonadati</taxon>
        <taxon>Bacteroidota</taxon>
        <taxon>Chitinophagia</taxon>
        <taxon>Chitinophagales</taxon>
        <taxon>Chitinophagaceae</taxon>
        <taxon>Chitinophaga</taxon>
    </lineage>
</organism>
<feature type="signal peptide" evidence="1">
    <location>
        <begin position="1"/>
        <end position="24"/>
    </location>
</feature>
<evidence type="ECO:0000259" key="2">
    <source>
        <dbReference type="PROSITE" id="PS51502"/>
    </source>
</evidence>
<dbReference type="RefSeq" id="WP_089764937.1">
    <property type="nucleotide sequence ID" value="NZ_BKAT01000051.1"/>
</dbReference>